<dbReference type="Gene3D" id="4.10.410.10">
    <property type="entry name" value="Pancreatic trypsin inhibitor Kunitz domain"/>
    <property type="match status" value="2"/>
</dbReference>
<keyword evidence="2" id="KW-0722">Serine protease inhibitor</keyword>
<dbReference type="PANTHER" id="PTHR10083">
    <property type="entry name" value="KUNITZ-TYPE PROTEASE INHIBITOR-RELATED"/>
    <property type="match status" value="1"/>
</dbReference>
<dbReference type="SMART" id="SM00131">
    <property type="entry name" value="KU"/>
    <property type="match status" value="2"/>
</dbReference>
<dbReference type="CDD" id="cd00109">
    <property type="entry name" value="Kunitz-type"/>
    <property type="match status" value="2"/>
</dbReference>
<dbReference type="Pfam" id="PF00014">
    <property type="entry name" value="Kunitz_BPTI"/>
    <property type="match status" value="2"/>
</dbReference>
<protein>
    <submittedName>
        <fullName evidence="5">Mig-6</fullName>
    </submittedName>
</protein>
<dbReference type="PRINTS" id="PR00759">
    <property type="entry name" value="BASICPTASE"/>
</dbReference>
<dbReference type="InterPro" id="IPR050098">
    <property type="entry name" value="TFPI/VKTCI-like"/>
</dbReference>
<evidence type="ECO:0000313" key="5">
    <source>
        <dbReference type="EMBL" id="UYV83284.1"/>
    </source>
</evidence>
<feature type="domain" description="BPTI/Kunitz inhibitor" evidence="4">
    <location>
        <begin position="13"/>
        <end position="63"/>
    </location>
</feature>
<dbReference type="PROSITE" id="PS50279">
    <property type="entry name" value="BPTI_KUNITZ_2"/>
    <property type="match status" value="2"/>
</dbReference>
<feature type="domain" description="BPTI/Kunitz inhibitor" evidence="4">
    <location>
        <begin position="92"/>
        <end position="140"/>
    </location>
</feature>
<dbReference type="PROSITE" id="PS00280">
    <property type="entry name" value="BPTI_KUNITZ_1"/>
    <property type="match status" value="2"/>
</dbReference>
<evidence type="ECO:0000259" key="4">
    <source>
        <dbReference type="PROSITE" id="PS50279"/>
    </source>
</evidence>
<proteinExistence type="predicted"/>
<dbReference type="SUPFAM" id="SSF57362">
    <property type="entry name" value="BPTI-like"/>
    <property type="match status" value="2"/>
</dbReference>
<keyword evidence="3" id="KW-1015">Disulfide bond</keyword>
<evidence type="ECO:0000256" key="3">
    <source>
        <dbReference type="ARBA" id="ARBA00023157"/>
    </source>
</evidence>
<dbReference type="Proteomes" id="UP001235939">
    <property type="component" value="Chromosome 23"/>
</dbReference>
<name>A0ABY6LRV3_9ARAC</name>
<evidence type="ECO:0000313" key="6">
    <source>
        <dbReference type="Proteomes" id="UP001235939"/>
    </source>
</evidence>
<keyword evidence="6" id="KW-1185">Reference proteome</keyword>
<dbReference type="PANTHER" id="PTHR10083:SF328">
    <property type="entry name" value="TISSUE FACTOR PATHWAY INHIBITOR"/>
    <property type="match status" value="1"/>
</dbReference>
<evidence type="ECO:0000256" key="2">
    <source>
        <dbReference type="ARBA" id="ARBA00022900"/>
    </source>
</evidence>
<accession>A0ABY6LRV3</accession>
<gene>
    <name evidence="5" type="ORF">LAZ67_23000399</name>
</gene>
<reference evidence="5 6" key="1">
    <citation type="submission" date="2022-03" db="EMBL/GenBank/DDBJ databases">
        <title>A chromosomal length assembly of Cordylochernes scorpioides.</title>
        <authorList>
            <person name="Zeh D."/>
            <person name="Zeh J."/>
        </authorList>
    </citation>
    <scope>NUCLEOTIDE SEQUENCE [LARGE SCALE GENOMIC DNA]</scope>
    <source>
        <strain evidence="5">IN4F17</strain>
        <tissue evidence="5">Whole Body</tissue>
    </source>
</reference>
<dbReference type="EMBL" id="CP092885">
    <property type="protein sequence ID" value="UYV83284.1"/>
    <property type="molecule type" value="Genomic_DNA"/>
</dbReference>
<keyword evidence="1" id="KW-0646">Protease inhibitor</keyword>
<organism evidence="5 6">
    <name type="scientific">Cordylochernes scorpioides</name>
    <dbReference type="NCBI Taxonomy" id="51811"/>
    <lineage>
        <taxon>Eukaryota</taxon>
        <taxon>Metazoa</taxon>
        <taxon>Ecdysozoa</taxon>
        <taxon>Arthropoda</taxon>
        <taxon>Chelicerata</taxon>
        <taxon>Arachnida</taxon>
        <taxon>Pseudoscorpiones</taxon>
        <taxon>Cheliferoidea</taxon>
        <taxon>Chernetidae</taxon>
        <taxon>Cordylochernes</taxon>
    </lineage>
</organism>
<sequence length="144" mass="16028">MVVVTAESYEPFCELDSETGPCRAYFVRYFYDKELSRCRKFVYGGCRGNANNFNTKEECAEICGGAANGETEPEDNVIPILNREKRQTNPICQLPAIVGRCRGGFPRYYFGDGRCQLFTYGGCDGNANNFNTIEECEAACGESS</sequence>
<dbReference type="InterPro" id="IPR002223">
    <property type="entry name" value="Kunitz_BPTI"/>
</dbReference>
<dbReference type="InterPro" id="IPR020901">
    <property type="entry name" value="Prtase_inh_Kunz-CS"/>
</dbReference>
<evidence type="ECO:0000256" key="1">
    <source>
        <dbReference type="ARBA" id="ARBA00022690"/>
    </source>
</evidence>
<dbReference type="InterPro" id="IPR036880">
    <property type="entry name" value="Kunitz_BPTI_sf"/>
</dbReference>